<feature type="compositionally biased region" description="Basic and acidic residues" evidence="1">
    <location>
        <begin position="1"/>
        <end position="13"/>
    </location>
</feature>
<name>A0ABR1XDU4_9PEZI</name>
<dbReference type="GeneID" id="92038901"/>
<evidence type="ECO:0000256" key="1">
    <source>
        <dbReference type="SAM" id="MobiDB-lite"/>
    </source>
</evidence>
<feature type="region of interest" description="Disordered" evidence="1">
    <location>
        <begin position="1"/>
        <end position="54"/>
    </location>
</feature>
<gene>
    <name evidence="2" type="ORF">PG997_001526</name>
</gene>
<evidence type="ECO:0000313" key="2">
    <source>
        <dbReference type="EMBL" id="KAK8094841.1"/>
    </source>
</evidence>
<dbReference type="Proteomes" id="UP001433268">
    <property type="component" value="Unassembled WGS sequence"/>
</dbReference>
<comment type="caution">
    <text evidence="2">The sequence shown here is derived from an EMBL/GenBank/DDBJ whole genome shotgun (WGS) entry which is preliminary data.</text>
</comment>
<sequence length="399" mass="44463">MESYAQRRRDIWSHTRTRTRSRRAIGILPPVPSSSSSTPDVPHSPHYDVAHPSSSSVSRLRYPVAAGDFVPSSSVSFAQSTGVGNAASEENFARAVQFEGLAFSSGLDMQRPLPPPSPAQFAHVVGTFNEEESMRGSPLAIAFEPYSRNVSMSRLPSYLQHGDVSSNHTPYETFAGPYDTHGYFSGSHTHESITGPYDTHGYFSDAPNLTLPANFGSHVAWAQHNPVQVAERHDVTENQRSADNQYATESRYTVEDTAVQDTAVDPHEETPIAHPTPAWFFTRKVQTSNNIWAPDCEGDSRLTDWPSFNELIDAGDERASKGKARQLPIPRYRNVDARRVYRVENGEENPMAFATTTGPVPFLFRKYAVELTRSENLYPIPCDYDEEEVRQRLQAINLG</sequence>
<organism evidence="2 3">
    <name type="scientific">Apiospora hydei</name>
    <dbReference type="NCBI Taxonomy" id="1337664"/>
    <lineage>
        <taxon>Eukaryota</taxon>
        <taxon>Fungi</taxon>
        <taxon>Dikarya</taxon>
        <taxon>Ascomycota</taxon>
        <taxon>Pezizomycotina</taxon>
        <taxon>Sordariomycetes</taxon>
        <taxon>Xylariomycetidae</taxon>
        <taxon>Amphisphaeriales</taxon>
        <taxon>Apiosporaceae</taxon>
        <taxon>Apiospora</taxon>
    </lineage>
</organism>
<reference evidence="2 3" key="1">
    <citation type="submission" date="2023-01" db="EMBL/GenBank/DDBJ databases">
        <title>Analysis of 21 Apiospora genomes using comparative genomics revels a genus with tremendous synthesis potential of carbohydrate active enzymes and secondary metabolites.</title>
        <authorList>
            <person name="Sorensen T."/>
        </authorList>
    </citation>
    <scope>NUCLEOTIDE SEQUENCE [LARGE SCALE GENOMIC DNA]</scope>
    <source>
        <strain evidence="2 3">CBS 114990</strain>
    </source>
</reference>
<keyword evidence="3" id="KW-1185">Reference proteome</keyword>
<dbReference type="EMBL" id="JAQQWN010000002">
    <property type="protein sequence ID" value="KAK8094841.1"/>
    <property type="molecule type" value="Genomic_DNA"/>
</dbReference>
<protein>
    <submittedName>
        <fullName evidence="2">Uncharacterized protein</fullName>
    </submittedName>
</protein>
<evidence type="ECO:0000313" key="3">
    <source>
        <dbReference type="Proteomes" id="UP001433268"/>
    </source>
</evidence>
<proteinExistence type="predicted"/>
<accession>A0ABR1XDU4</accession>
<dbReference type="RefSeq" id="XP_066675614.1">
    <property type="nucleotide sequence ID" value="XM_066805841.1"/>
</dbReference>